<evidence type="ECO:0000313" key="5">
    <source>
        <dbReference type="Proteomes" id="UP001597441"/>
    </source>
</evidence>
<evidence type="ECO:0000256" key="2">
    <source>
        <dbReference type="ARBA" id="ARBA00023276"/>
    </source>
</evidence>
<evidence type="ECO:0000259" key="3">
    <source>
        <dbReference type="Pfam" id="PF14870"/>
    </source>
</evidence>
<sequence>MRKLTLLGIFTFSILGCSEGSIETNQIETNIYNSIAEIDGLELIIIEPNENYNLRTIHFVDNNTGFVGGYKGKLLKTIDGGISWSELETNTETNFFGIDFIDNKKGFVVGAAGNCLENGCNPFSAVMLKTLDGGVTWEKVSLNLNKKTELHSVHFVNNSIGFAIGNSSIIRTTNGGISWEEQSFDNTGGIMGKIDFNGTQNGMVICNGGIILSTTNGGNSWQINSTLSGSGTISISLTQDNIAYVSANNAIFKSIDFGNSWVKLINSATDHFDINFKTKNLGFAVGRGNYSGGDFGYDYGSISYTTNGGENWAGNKNIVETGSFNQSSFPSENIGYIVSSKKIVKIKIK</sequence>
<keyword evidence="2" id="KW-0604">Photosystem II</keyword>
<feature type="domain" description="Photosynthesis system II assembly factor Ycf48/Hcf136-like" evidence="3">
    <location>
        <begin position="136"/>
        <end position="269"/>
    </location>
</feature>
<evidence type="ECO:0000313" key="4">
    <source>
        <dbReference type="EMBL" id="MFD2535249.1"/>
    </source>
</evidence>
<accession>A0ABW5JUJ8</accession>
<organism evidence="4 5">
    <name type="scientific">Gelatiniphilus marinus</name>
    <dbReference type="NCBI Taxonomy" id="1759464"/>
    <lineage>
        <taxon>Bacteria</taxon>
        <taxon>Pseudomonadati</taxon>
        <taxon>Bacteroidota</taxon>
        <taxon>Flavobacteriia</taxon>
        <taxon>Flavobacteriales</taxon>
        <taxon>Flavobacteriaceae</taxon>
        <taxon>Gelatiniphilus</taxon>
    </lineage>
</organism>
<dbReference type="PANTHER" id="PTHR47199:SF2">
    <property type="entry name" value="PHOTOSYSTEM II STABILITY_ASSEMBLY FACTOR HCF136, CHLOROPLASTIC"/>
    <property type="match status" value="1"/>
</dbReference>
<dbReference type="InterPro" id="IPR015943">
    <property type="entry name" value="WD40/YVTN_repeat-like_dom_sf"/>
</dbReference>
<comment type="caution">
    <text evidence="4">The sequence shown here is derived from an EMBL/GenBank/DDBJ whole genome shotgun (WGS) entry which is preliminary data.</text>
</comment>
<dbReference type="RefSeq" id="WP_388017415.1">
    <property type="nucleotide sequence ID" value="NZ_JBHUDT010000003.1"/>
</dbReference>
<dbReference type="Proteomes" id="UP001597441">
    <property type="component" value="Unassembled WGS sequence"/>
</dbReference>
<dbReference type="Gene3D" id="2.130.10.10">
    <property type="entry name" value="YVTN repeat-like/Quinoprotein amine dehydrogenase"/>
    <property type="match status" value="2"/>
</dbReference>
<dbReference type="Pfam" id="PF14870">
    <property type="entry name" value="PSII_BNR"/>
    <property type="match status" value="2"/>
</dbReference>
<dbReference type="PANTHER" id="PTHR47199">
    <property type="entry name" value="PHOTOSYSTEM II STABILITY/ASSEMBLY FACTOR HCF136, CHLOROPLASTIC"/>
    <property type="match status" value="1"/>
</dbReference>
<dbReference type="EMBL" id="JBHULK010000003">
    <property type="protein sequence ID" value="MFD2535249.1"/>
    <property type="molecule type" value="Genomic_DNA"/>
</dbReference>
<keyword evidence="5" id="KW-1185">Reference proteome</keyword>
<dbReference type="InterPro" id="IPR028203">
    <property type="entry name" value="PSII_CF48-like_dom"/>
</dbReference>
<evidence type="ECO:0000256" key="1">
    <source>
        <dbReference type="ARBA" id="ARBA00022531"/>
    </source>
</evidence>
<protein>
    <submittedName>
        <fullName evidence="4">WD40/YVTN/BNR-like repeat-containing protein</fullName>
    </submittedName>
</protein>
<reference evidence="5" key="1">
    <citation type="journal article" date="2019" name="Int. J. Syst. Evol. Microbiol.">
        <title>The Global Catalogue of Microorganisms (GCM) 10K type strain sequencing project: providing services to taxonomists for standard genome sequencing and annotation.</title>
        <authorList>
            <consortium name="The Broad Institute Genomics Platform"/>
            <consortium name="The Broad Institute Genome Sequencing Center for Infectious Disease"/>
            <person name="Wu L."/>
            <person name="Ma J."/>
        </authorList>
    </citation>
    <scope>NUCLEOTIDE SEQUENCE [LARGE SCALE GENOMIC DNA]</scope>
    <source>
        <strain evidence="5">KCTC 42903</strain>
    </source>
</reference>
<gene>
    <name evidence="4" type="ORF">ACFSQS_09070</name>
</gene>
<name>A0ABW5JUJ8_9FLAO</name>
<keyword evidence="1" id="KW-0602">Photosynthesis</keyword>
<feature type="domain" description="Photosynthesis system II assembly factor Ycf48/Hcf136-like" evidence="3">
    <location>
        <begin position="48"/>
        <end position="116"/>
    </location>
</feature>
<dbReference type="SUPFAM" id="SSF110296">
    <property type="entry name" value="Oligoxyloglucan reducing end-specific cellobiohydrolase"/>
    <property type="match status" value="1"/>
</dbReference>
<proteinExistence type="predicted"/>
<dbReference type="PROSITE" id="PS51257">
    <property type="entry name" value="PROKAR_LIPOPROTEIN"/>
    <property type="match status" value="1"/>
</dbReference>